<dbReference type="SUPFAM" id="SSF56954">
    <property type="entry name" value="Outer membrane efflux proteins (OEP)"/>
    <property type="match status" value="1"/>
</dbReference>
<dbReference type="EMBL" id="JBEPLJ010000009">
    <property type="protein sequence ID" value="MET3586393.1"/>
    <property type="molecule type" value="Genomic_DNA"/>
</dbReference>
<dbReference type="InterPro" id="IPR010131">
    <property type="entry name" value="MdtP/NodT-like"/>
</dbReference>
<comment type="caution">
    <text evidence="2">The sequence shown here is derived from an EMBL/GenBank/DDBJ whole genome shotgun (WGS) entry which is preliminary data.</text>
</comment>
<evidence type="ECO:0000313" key="3">
    <source>
        <dbReference type="Proteomes" id="UP001549031"/>
    </source>
</evidence>
<proteinExistence type="predicted"/>
<dbReference type="Gene3D" id="1.20.1600.10">
    <property type="entry name" value="Outer membrane efflux proteins (OEP)"/>
    <property type="match status" value="1"/>
</dbReference>
<organism evidence="2 3">
    <name type="scientific">Pseudorhizobium tarimense</name>
    <dbReference type="NCBI Taxonomy" id="1079109"/>
    <lineage>
        <taxon>Bacteria</taxon>
        <taxon>Pseudomonadati</taxon>
        <taxon>Pseudomonadota</taxon>
        <taxon>Alphaproteobacteria</taxon>
        <taxon>Hyphomicrobiales</taxon>
        <taxon>Rhizobiaceae</taxon>
        <taxon>Rhizobium/Agrobacterium group</taxon>
        <taxon>Pseudorhizobium</taxon>
    </lineage>
</organism>
<reference evidence="2 3" key="1">
    <citation type="submission" date="2024-06" db="EMBL/GenBank/DDBJ databases">
        <title>Genomic Encyclopedia of Type Strains, Phase IV (KMG-IV): sequencing the most valuable type-strain genomes for metagenomic binning, comparative biology and taxonomic classification.</title>
        <authorList>
            <person name="Goeker M."/>
        </authorList>
    </citation>
    <scope>NUCLEOTIDE SEQUENCE [LARGE SCALE GENOMIC DNA]</scope>
    <source>
        <strain evidence="2 3">DSM 105042</strain>
    </source>
</reference>
<keyword evidence="1" id="KW-0732">Signal</keyword>
<protein>
    <submittedName>
        <fullName evidence="2">Outer membrane protein TolC</fullName>
    </submittedName>
</protein>
<name>A0ABV2H767_9HYPH</name>
<gene>
    <name evidence="2" type="ORF">ABID21_002511</name>
</gene>
<evidence type="ECO:0000256" key="1">
    <source>
        <dbReference type="SAM" id="SignalP"/>
    </source>
</evidence>
<dbReference type="PROSITE" id="PS51257">
    <property type="entry name" value="PROKAR_LIPOPROTEIN"/>
    <property type="match status" value="1"/>
</dbReference>
<keyword evidence="3" id="KW-1185">Reference proteome</keyword>
<feature type="chain" id="PRO_5047340156" evidence="1">
    <location>
        <begin position="26"/>
        <end position="486"/>
    </location>
</feature>
<dbReference type="PANTHER" id="PTHR30203:SF24">
    <property type="entry name" value="BLR4935 PROTEIN"/>
    <property type="match status" value="1"/>
</dbReference>
<dbReference type="PANTHER" id="PTHR30203">
    <property type="entry name" value="OUTER MEMBRANE CATION EFFLUX PROTEIN"/>
    <property type="match status" value="1"/>
</dbReference>
<accession>A0ABV2H767</accession>
<dbReference type="Proteomes" id="UP001549031">
    <property type="component" value="Unassembled WGS sequence"/>
</dbReference>
<feature type="signal peptide" evidence="1">
    <location>
        <begin position="1"/>
        <end position="25"/>
    </location>
</feature>
<evidence type="ECO:0000313" key="2">
    <source>
        <dbReference type="EMBL" id="MET3586393.1"/>
    </source>
</evidence>
<sequence length="486" mass="52565">MMVSRGMKLFAVMALPLLASGCTTAYSAKDAGFMNASLKSGEATGKQTVWIQNQQQSAEARARVKALMAKKTIDAETAVQVALLNNRGLQAAYADLGDSAADAWQTQLSVFPTFSIGLSGIGTPGLEAYRVLEGAIAANILALATYDRNVKLAETRFRQAQLNAALATISLAAETRRAWIEAVAAWENVAYLNQAKAAADAASDLAKKIGEAGSMTKANQAREHVFYAELAGETAKARLAAKLAKEELVRLMGLSGSDIEFQIPNRLPSLPKALIRRDDIEAEAIHKRMDLQVARLELQATAQSYKLEDVTRIVTDIELVGMVEKEREREDDGIVSEISKTAGLEFTIPIFDSGQARLRKGELAYMRAANQLAELAVNVRSEARSAYVAYRSNYDIARHYRNSVLPLRKAIEEQSLLTYNGMITSTFELISDAREKIDSTILAVNAKRDFWLAQANLAPVVYGGSTGSAAAQDEVASSEEAPAGGH</sequence>